<comment type="caution">
    <text evidence="9">Lacks conserved residue(s) required for the propagation of feature annotation.</text>
</comment>
<evidence type="ECO:0000313" key="11">
    <source>
        <dbReference type="Proteomes" id="UP000217076"/>
    </source>
</evidence>
<sequence>MLLPLLHPAASAIDPFLVLILALGVDALFGEMGPLFAGRRHPVAWLGGLIEWADPRLNRPDRGRGARLVRGALMTGVMVGGAFGLGFLIDRLLAPAPWGWGVEVVLVSLLIAQRGLHDHVRAVLVGFAEEGLPGARGAIRHLVGRDPARLDEHGVCRAGLESLAENFSDGVVAPVFWYVVLGLPGIMAYKAINTLDSMIGHRNEAYEAFGKLAARLDDAANFLPARLAGLILATAALFTPGGRPLAALGTMARDAAKHRSVNAGWPEAALAGALDLALAGPRHYRDYSVQDPWIGSGRARATPADMRRGLHLFRIACLIHLGLVVALWLGLAALAG</sequence>
<dbReference type="GO" id="GO:0015420">
    <property type="term" value="F:ABC-type vitamin B12 transporter activity"/>
    <property type="evidence" value="ECO:0007669"/>
    <property type="project" value="UniProtKB-UniRule"/>
</dbReference>
<evidence type="ECO:0000256" key="3">
    <source>
        <dbReference type="ARBA" id="ARBA00006263"/>
    </source>
</evidence>
<accession>A0A1G7WUM7</accession>
<dbReference type="InterPro" id="IPR004485">
    <property type="entry name" value="Cobalamin_biosynth_CobD/CbiB"/>
</dbReference>
<keyword evidence="8 9" id="KW-0472">Membrane</keyword>
<evidence type="ECO:0000256" key="4">
    <source>
        <dbReference type="ARBA" id="ARBA00022475"/>
    </source>
</evidence>
<name>A0A1G7WUM7_9PROT</name>
<dbReference type="Proteomes" id="UP000217076">
    <property type="component" value="Unassembled WGS sequence"/>
</dbReference>
<dbReference type="EMBL" id="FNCV01000002">
    <property type="protein sequence ID" value="SDG75642.1"/>
    <property type="molecule type" value="Genomic_DNA"/>
</dbReference>
<proteinExistence type="inferred from homology"/>
<dbReference type="STRING" id="83401.SAMN05421742_102325"/>
<dbReference type="UniPathway" id="UPA00148"/>
<reference evidence="11" key="1">
    <citation type="submission" date="2016-10" db="EMBL/GenBank/DDBJ databases">
        <authorList>
            <person name="Varghese N."/>
            <person name="Submissions S."/>
        </authorList>
    </citation>
    <scope>NUCLEOTIDE SEQUENCE [LARGE SCALE GENOMIC DNA]</scope>
    <source>
        <strain evidence="11">930I</strain>
    </source>
</reference>
<keyword evidence="11" id="KW-1185">Reference proteome</keyword>
<dbReference type="RefSeq" id="WP_092616156.1">
    <property type="nucleotide sequence ID" value="NZ_FNCV01000002.1"/>
</dbReference>
<evidence type="ECO:0000256" key="2">
    <source>
        <dbReference type="ARBA" id="ARBA00004953"/>
    </source>
</evidence>
<feature type="transmembrane region" description="Helical" evidence="9">
    <location>
        <begin position="12"/>
        <end position="30"/>
    </location>
</feature>
<gene>
    <name evidence="9" type="primary">cobD</name>
    <name evidence="10" type="ORF">SAMN05421742_102325</name>
</gene>
<evidence type="ECO:0000256" key="5">
    <source>
        <dbReference type="ARBA" id="ARBA00022573"/>
    </source>
</evidence>
<protein>
    <recommendedName>
        <fullName evidence="9">Cobalamin biosynthesis protein CobD</fullName>
    </recommendedName>
</protein>
<evidence type="ECO:0000256" key="7">
    <source>
        <dbReference type="ARBA" id="ARBA00022989"/>
    </source>
</evidence>
<keyword evidence="7 9" id="KW-1133">Transmembrane helix</keyword>
<feature type="transmembrane region" description="Helical" evidence="9">
    <location>
        <begin position="68"/>
        <end position="89"/>
    </location>
</feature>
<keyword evidence="5 9" id="KW-0169">Cobalamin biosynthesis</keyword>
<feature type="transmembrane region" description="Helical" evidence="9">
    <location>
        <begin position="175"/>
        <end position="192"/>
    </location>
</feature>
<evidence type="ECO:0000256" key="6">
    <source>
        <dbReference type="ARBA" id="ARBA00022692"/>
    </source>
</evidence>
<evidence type="ECO:0000256" key="1">
    <source>
        <dbReference type="ARBA" id="ARBA00004651"/>
    </source>
</evidence>
<feature type="transmembrane region" description="Helical" evidence="9">
    <location>
        <begin position="312"/>
        <end position="335"/>
    </location>
</feature>
<dbReference type="GO" id="GO:0009236">
    <property type="term" value="P:cobalamin biosynthetic process"/>
    <property type="evidence" value="ECO:0007669"/>
    <property type="project" value="UniProtKB-UniRule"/>
</dbReference>
<comment type="similarity">
    <text evidence="3 9">Belongs to the CobD/CbiB family.</text>
</comment>
<comment type="subcellular location">
    <subcellularLocation>
        <location evidence="1 9">Cell membrane</location>
        <topology evidence="1 9">Multi-pass membrane protein</topology>
    </subcellularLocation>
</comment>
<dbReference type="GO" id="GO:0005886">
    <property type="term" value="C:plasma membrane"/>
    <property type="evidence" value="ECO:0007669"/>
    <property type="project" value="UniProtKB-SubCell"/>
</dbReference>
<dbReference type="HAMAP" id="MF_00024">
    <property type="entry name" value="CobD_CbiB"/>
    <property type="match status" value="1"/>
</dbReference>
<evidence type="ECO:0000313" key="10">
    <source>
        <dbReference type="EMBL" id="SDG75642.1"/>
    </source>
</evidence>
<keyword evidence="4 9" id="KW-1003">Cell membrane</keyword>
<comment type="pathway">
    <text evidence="2 9">Cofactor biosynthesis; adenosylcobalamin biosynthesis.</text>
</comment>
<dbReference type="Pfam" id="PF03186">
    <property type="entry name" value="CobD_Cbib"/>
    <property type="match status" value="1"/>
</dbReference>
<dbReference type="AlphaFoldDB" id="A0A1G7WUM7"/>
<dbReference type="PANTHER" id="PTHR34308:SF1">
    <property type="entry name" value="COBALAMIN BIOSYNTHESIS PROTEIN CBIB"/>
    <property type="match status" value="1"/>
</dbReference>
<dbReference type="PANTHER" id="PTHR34308">
    <property type="entry name" value="COBALAMIN BIOSYNTHESIS PROTEIN CBIB"/>
    <property type="match status" value="1"/>
</dbReference>
<dbReference type="GO" id="GO:0048472">
    <property type="term" value="F:threonine-phosphate decarboxylase activity"/>
    <property type="evidence" value="ECO:0007669"/>
    <property type="project" value="InterPro"/>
</dbReference>
<comment type="function">
    <text evidence="9">Converts cobyric acid to cobinamide by the addition of aminopropanol on the F carboxylic group.</text>
</comment>
<dbReference type="OrthoDB" id="9811967at2"/>
<keyword evidence="6 9" id="KW-0812">Transmembrane</keyword>
<evidence type="ECO:0000256" key="9">
    <source>
        <dbReference type="HAMAP-Rule" id="MF_00024"/>
    </source>
</evidence>
<dbReference type="NCBIfam" id="TIGR00380">
    <property type="entry name" value="cobal_cbiB"/>
    <property type="match status" value="1"/>
</dbReference>
<evidence type="ECO:0000256" key="8">
    <source>
        <dbReference type="ARBA" id="ARBA00023136"/>
    </source>
</evidence>
<organism evidence="10 11">
    <name type="scientific">Roseospirillum parvum</name>
    <dbReference type="NCBI Taxonomy" id="83401"/>
    <lineage>
        <taxon>Bacteria</taxon>
        <taxon>Pseudomonadati</taxon>
        <taxon>Pseudomonadota</taxon>
        <taxon>Alphaproteobacteria</taxon>
        <taxon>Rhodospirillales</taxon>
        <taxon>Rhodospirillaceae</taxon>
        <taxon>Roseospirillum</taxon>
    </lineage>
</organism>